<organism evidence="5 6">
    <name type="scientific">Pseudomonas gingeri</name>
    <dbReference type="NCBI Taxonomy" id="117681"/>
    <lineage>
        <taxon>Bacteria</taxon>
        <taxon>Pseudomonadati</taxon>
        <taxon>Pseudomonadota</taxon>
        <taxon>Gammaproteobacteria</taxon>
        <taxon>Pseudomonadales</taxon>
        <taxon>Pseudomonadaceae</taxon>
        <taxon>Pseudomonas</taxon>
    </lineage>
</organism>
<name>A0A7Y7YEM5_9PSED</name>
<sequence length="482" mass="52526">MSKRPPVLSSIVLALFAGLAIPDAQASTTVDPLQSLGDVRDLVPVPSPLPVRGWKTLNGTKVLFVETHGLPLIDVAVSFAAGSRHDGDHHGLAAMTLSLLNEGTQDKDVDTIMSAFDSLGAQITNGIDRDHAYFTLRSLSDEAVRLPALQLLSEILSKPSFTMDAIRRVKSELLDQQLRQDSALSSGISHRFPPSLYPRHPYGQPLYGTRDSIAQITVEQLRAFHQKTYSAGNAVILLVGDLSEEQAQRLSVQISDALPKGPALPPTASAERRDSIVGTTHLERSTTLVQLDLAQIAPPRRHPDYVALHVASLIFGGGFDNRLMKELREQHGITYSVSSQLTDWQAHGPFHISLAIPPQYSDAVLQRVRQMFAAFLRDGPTEQELQSIKQSMRGEMALRGASNADILQALILIGRHDLPLSLTDFAEQAQRLTRERIKAALNSHFDAQGWVVTSAGPTVTQQPLPEARPQATSCQPGPLPRG</sequence>
<evidence type="ECO:0000313" key="5">
    <source>
        <dbReference type="EMBL" id="NWC35081.1"/>
    </source>
</evidence>
<feature type="domain" description="Peptidase M16 N-terminal" evidence="3">
    <location>
        <begin position="71"/>
        <end position="208"/>
    </location>
</feature>
<dbReference type="RefSeq" id="WP_177055936.1">
    <property type="nucleotide sequence ID" value="NZ_JACAPS010000005.1"/>
</dbReference>
<dbReference type="Pfam" id="PF00675">
    <property type="entry name" value="Peptidase_M16"/>
    <property type="match status" value="1"/>
</dbReference>
<dbReference type="AlphaFoldDB" id="A0A7Y7YEM5"/>
<comment type="caution">
    <text evidence="5">The sequence shown here is derived from an EMBL/GenBank/DDBJ whole genome shotgun (WGS) entry which is preliminary data.</text>
</comment>
<evidence type="ECO:0000259" key="4">
    <source>
        <dbReference type="Pfam" id="PF05193"/>
    </source>
</evidence>
<feature type="signal peptide" evidence="2">
    <location>
        <begin position="1"/>
        <end position="26"/>
    </location>
</feature>
<feature type="region of interest" description="Disordered" evidence="1">
    <location>
        <begin position="457"/>
        <end position="482"/>
    </location>
</feature>
<evidence type="ECO:0000313" key="6">
    <source>
        <dbReference type="Proteomes" id="UP000520592"/>
    </source>
</evidence>
<dbReference type="InterPro" id="IPR011249">
    <property type="entry name" value="Metalloenz_LuxS/M16"/>
</dbReference>
<dbReference type="PANTHER" id="PTHR11851:SF224">
    <property type="entry name" value="PROCESSING PROTEASE"/>
    <property type="match status" value="1"/>
</dbReference>
<proteinExistence type="predicted"/>
<dbReference type="InterPro" id="IPR007863">
    <property type="entry name" value="Peptidase_M16_C"/>
</dbReference>
<evidence type="ECO:0000256" key="1">
    <source>
        <dbReference type="SAM" id="MobiDB-lite"/>
    </source>
</evidence>
<feature type="chain" id="PRO_5031518975" evidence="2">
    <location>
        <begin position="27"/>
        <end position="482"/>
    </location>
</feature>
<reference evidence="5 6" key="1">
    <citation type="submission" date="2020-04" db="EMBL/GenBank/DDBJ databases">
        <title>Molecular characterization of pseudomonads from Agaricus bisporus reveal novel blotch 2 pathogens in Western Europe.</title>
        <authorList>
            <person name="Taparia T."/>
            <person name="Krijger M."/>
            <person name="Haynes E."/>
            <person name="Elpinstone J.G."/>
            <person name="Noble R."/>
            <person name="Van Der Wolf J."/>
        </authorList>
    </citation>
    <scope>NUCLEOTIDE SEQUENCE [LARGE SCALE GENOMIC DNA]</scope>
    <source>
        <strain evidence="5 6">IPO3737</strain>
    </source>
</reference>
<accession>A0A7Y7YEM5</accession>
<dbReference type="Gene3D" id="3.30.830.10">
    <property type="entry name" value="Metalloenzyme, LuxS/M16 peptidase-like"/>
    <property type="match status" value="2"/>
</dbReference>
<feature type="domain" description="Peptidase M16 C-terminal" evidence="4">
    <location>
        <begin position="216"/>
        <end position="391"/>
    </location>
</feature>
<evidence type="ECO:0000256" key="2">
    <source>
        <dbReference type="SAM" id="SignalP"/>
    </source>
</evidence>
<protein>
    <submittedName>
        <fullName evidence="5">Insulinase family protein</fullName>
    </submittedName>
</protein>
<dbReference type="Proteomes" id="UP000520592">
    <property type="component" value="Unassembled WGS sequence"/>
</dbReference>
<evidence type="ECO:0000259" key="3">
    <source>
        <dbReference type="Pfam" id="PF00675"/>
    </source>
</evidence>
<gene>
    <name evidence="5" type="ORF">HX876_22080</name>
</gene>
<dbReference type="InterPro" id="IPR011765">
    <property type="entry name" value="Pept_M16_N"/>
</dbReference>
<keyword evidence="2" id="KW-0732">Signal</keyword>
<dbReference type="PANTHER" id="PTHR11851">
    <property type="entry name" value="METALLOPROTEASE"/>
    <property type="match status" value="1"/>
</dbReference>
<dbReference type="SUPFAM" id="SSF63411">
    <property type="entry name" value="LuxS/MPP-like metallohydrolase"/>
    <property type="match status" value="2"/>
</dbReference>
<dbReference type="Pfam" id="PF05193">
    <property type="entry name" value="Peptidase_M16_C"/>
    <property type="match status" value="1"/>
</dbReference>
<dbReference type="InterPro" id="IPR050361">
    <property type="entry name" value="MPP/UQCRC_Complex"/>
</dbReference>
<dbReference type="EMBL" id="JACAQD010000027">
    <property type="protein sequence ID" value="NWC35081.1"/>
    <property type="molecule type" value="Genomic_DNA"/>
</dbReference>
<dbReference type="GO" id="GO:0046872">
    <property type="term" value="F:metal ion binding"/>
    <property type="evidence" value="ECO:0007669"/>
    <property type="project" value="InterPro"/>
</dbReference>